<organism evidence="2 3">
    <name type="scientific">Adineta ricciae</name>
    <name type="common">Rotifer</name>
    <dbReference type="NCBI Taxonomy" id="249248"/>
    <lineage>
        <taxon>Eukaryota</taxon>
        <taxon>Metazoa</taxon>
        <taxon>Spiralia</taxon>
        <taxon>Gnathifera</taxon>
        <taxon>Rotifera</taxon>
        <taxon>Eurotatoria</taxon>
        <taxon>Bdelloidea</taxon>
        <taxon>Adinetida</taxon>
        <taxon>Adinetidae</taxon>
        <taxon>Adineta</taxon>
    </lineage>
</organism>
<sequence length="244" mass="27210">MSSSTFVLISGGWHSSACWERVIPLLKAQGHCVIAPELFGIGTDQTSLSQIKLKTWIDQIVDLIEVQSKPVVLVGHSRAEIIISEVAQRIPDKIQLLVYLSAYLLTLGQTISDTTKNRKQTVATTIHLNGTISLKPDSIIPIFYNTTSAEWAQRALTLLSSAEPVVVYRTPVEITDDRFGRVPRAYIECLQDKAIPLDQQREMQRQLPCKYVLILDTDHSPFFSAPSQLVTILIDLANRESNAL</sequence>
<dbReference type="Gene3D" id="3.40.50.1820">
    <property type="entry name" value="alpha/beta hydrolase"/>
    <property type="match status" value="1"/>
</dbReference>
<evidence type="ECO:0000313" key="2">
    <source>
        <dbReference type="EMBL" id="CAF1687289.1"/>
    </source>
</evidence>
<dbReference type="PANTHER" id="PTHR10992">
    <property type="entry name" value="METHYLESTERASE FAMILY MEMBER"/>
    <property type="match status" value="1"/>
</dbReference>
<dbReference type="GO" id="GO:0080032">
    <property type="term" value="F:methyl jasmonate esterase activity"/>
    <property type="evidence" value="ECO:0007669"/>
    <property type="project" value="TreeGrafter"/>
</dbReference>
<dbReference type="EMBL" id="CAJNOR010017410">
    <property type="protein sequence ID" value="CAF1687289.1"/>
    <property type="molecule type" value="Genomic_DNA"/>
</dbReference>
<protein>
    <recommendedName>
        <fullName evidence="1">AB hydrolase-1 domain-containing protein</fullName>
    </recommendedName>
</protein>
<keyword evidence="3" id="KW-1185">Reference proteome</keyword>
<accession>A0A816HLE2</accession>
<feature type="non-terminal residue" evidence="2">
    <location>
        <position position="244"/>
    </location>
</feature>
<dbReference type="SUPFAM" id="SSF53474">
    <property type="entry name" value="alpha/beta-Hydrolases"/>
    <property type="match status" value="1"/>
</dbReference>
<proteinExistence type="predicted"/>
<dbReference type="GO" id="GO:0009694">
    <property type="term" value="P:jasmonic acid metabolic process"/>
    <property type="evidence" value="ECO:0007669"/>
    <property type="project" value="TreeGrafter"/>
</dbReference>
<feature type="domain" description="AB hydrolase-1" evidence="1">
    <location>
        <begin position="6"/>
        <end position="230"/>
    </location>
</feature>
<name>A0A816HLE2_ADIRI</name>
<evidence type="ECO:0000259" key="1">
    <source>
        <dbReference type="Pfam" id="PF12697"/>
    </source>
</evidence>
<dbReference type="InterPro" id="IPR029058">
    <property type="entry name" value="AB_hydrolase_fold"/>
</dbReference>
<comment type="caution">
    <text evidence="2">The sequence shown here is derived from an EMBL/GenBank/DDBJ whole genome shotgun (WGS) entry which is preliminary data.</text>
</comment>
<dbReference type="PANTHER" id="PTHR10992:SF872">
    <property type="entry name" value="METHYLESTERASE 11, CHLOROPLASTIC-RELATED"/>
    <property type="match status" value="1"/>
</dbReference>
<dbReference type="Pfam" id="PF12697">
    <property type="entry name" value="Abhydrolase_6"/>
    <property type="match status" value="1"/>
</dbReference>
<gene>
    <name evidence="2" type="ORF">XAT740_LOCUS62334</name>
</gene>
<reference evidence="2" key="1">
    <citation type="submission" date="2021-02" db="EMBL/GenBank/DDBJ databases">
        <authorList>
            <person name="Nowell W R."/>
        </authorList>
    </citation>
    <scope>NUCLEOTIDE SEQUENCE</scope>
</reference>
<dbReference type="InterPro" id="IPR045889">
    <property type="entry name" value="MES/HNL"/>
</dbReference>
<evidence type="ECO:0000313" key="3">
    <source>
        <dbReference type="Proteomes" id="UP000663828"/>
    </source>
</evidence>
<dbReference type="GO" id="GO:0080030">
    <property type="term" value="F:methyl indole-3-acetate esterase activity"/>
    <property type="evidence" value="ECO:0007669"/>
    <property type="project" value="TreeGrafter"/>
</dbReference>
<dbReference type="InterPro" id="IPR000073">
    <property type="entry name" value="AB_hydrolase_1"/>
</dbReference>
<dbReference type="Proteomes" id="UP000663828">
    <property type="component" value="Unassembled WGS sequence"/>
</dbReference>
<dbReference type="GO" id="GO:0009696">
    <property type="term" value="P:salicylic acid metabolic process"/>
    <property type="evidence" value="ECO:0007669"/>
    <property type="project" value="TreeGrafter"/>
</dbReference>
<dbReference type="AlphaFoldDB" id="A0A816HLE2"/>
<dbReference type="GO" id="GO:0080031">
    <property type="term" value="F:methyl salicylate esterase activity"/>
    <property type="evidence" value="ECO:0007669"/>
    <property type="project" value="TreeGrafter"/>
</dbReference>